<comment type="cofactor">
    <cofactor evidence="11">
        <name>FAD</name>
        <dbReference type="ChEBI" id="CHEBI:57692"/>
    </cofactor>
    <text evidence="11">Binds 1 FAD per subunit.</text>
</comment>
<evidence type="ECO:0000256" key="4">
    <source>
        <dbReference type="ARBA" id="ARBA00012867"/>
    </source>
</evidence>
<evidence type="ECO:0000256" key="5">
    <source>
        <dbReference type="ARBA" id="ARBA00022630"/>
    </source>
</evidence>
<evidence type="ECO:0000256" key="1">
    <source>
        <dbReference type="ARBA" id="ARBA00002600"/>
    </source>
</evidence>
<comment type="catalytic activity">
    <reaction evidence="10 11">
        <text>protoporphyrinogen IX + 3 O2 = protoporphyrin IX + 3 H2O2</text>
        <dbReference type="Rhea" id="RHEA:25576"/>
        <dbReference type="ChEBI" id="CHEBI:15379"/>
        <dbReference type="ChEBI" id="CHEBI:16240"/>
        <dbReference type="ChEBI" id="CHEBI:57306"/>
        <dbReference type="ChEBI" id="CHEBI:57307"/>
        <dbReference type="EC" id="1.3.3.4"/>
    </reaction>
</comment>
<keyword evidence="9 11" id="KW-0627">Porphyrin biosynthesis</keyword>
<dbReference type="EMBL" id="JAHRHJ020000009">
    <property type="protein sequence ID" value="KAH9303055.1"/>
    <property type="molecule type" value="Genomic_DNA"/>
</dbReference>
<protein>
    <recommendedName>
        <fullName evidence="4 11">Protoporphyrinogen oxidase</fullName>
        <ecNumber evidence="4 11">1.3.3.4</ecNumber>
    </recommendedName>
</protein>
<gene>
    <name evidence="13" type="ORF">KI387_014638</name>
</gene>
<evidence type="ECO:0000259" key="12">
    <source>
        <dbReference type="Pfam" id="PF01593"/>
    </source>
</evidence>
<evidence type="ECO:0000256" key="6">
    <source>
        <dbReference type="ARBA" id="ARBA00022827"/>
    </source>
</evidence>
<dbReference type="EC" id="1.3.3.4" evidence="4 11"/>
<proteinExistence type="inferred from homology"/>
<evidence type="ECO:0000256" key="11">
    <source>
        <dbReference type="RuleBase" id="RU367069"/>
    </source>
</evidence>
<keyword evidence="8 11" id="KW-0350">Heme biosynthesis</keyword>
<dbReference type="AlphaFoldDB" id="A0AA38FI05"/>
<comment type="pathway">
    <text evidence="2 11">Porphyrin-containing compound metabolism; protoporphyrin-IX biosynthesis; protoporphyrin-IX from protoporphyrinogen-IX: step 1/1.</text>
</comment>
<dbReference type="Gene3D" id="1.10.3110.10">
    <property type="entry name" value="protoporphyrinogen ix oxidase, domain 3"/>
    <property type="match status" value="1"/>
</dbReference>
<dbReference type="SUPFAM" id="SSF51905">
    <property type="entry name" value="FAD/NAD(P)-binding domain"/>
    <property type="match status" value="1"/>
</dbReference>
<feature type="non-terminal residue" evidence="13">
    <location>
        <position position="179"/>
    </location>
</feature>
<dbReference type="PRINTS" id="PR00419">
    <property type="entry name" value="ADXRDTASE"/>
</dbReference>
<name>A0AA38FI05_TAXCH</name>
<comment type="caution">
    <text evidence="13">The sequence shown here is derived from an EMBL/GenBank/DDBJ whole genome shotgun (WGS) entry which is preliminary data.</text>
</comment>
<dbReference type="InterPro" id="IPR004572">
    <property type="entry name" value="Protoporphyrinogen_oxidase"/>
</dbReference>
<organism evidence="13 14">
    <name type="scientific">Taxus chinensis</name>
    <name type="common">Chinese yew</name>
    <name type="synonym">Taxus wallichiana var. chinensis</name>
    <dbReference type="NCBI Taxonomy" id="29808"/>
    <lineage>
        <taxon>Eukaryota</taxon>
        <taxon>Viridiplantae</taxon>
        <taxon>Streptophyta</taxon>
        <taxon>Embryophyta</taxon>
        <taxon>Tracheophyta</taxon>
        <taxon>Spermatophyta</taxon>
        <taxon>Pinopsida</taxon>
        <taxon>Pinidae</taxon>
        <taxon>Conifers II</taxon>
        <taxon>Cupressales</taxon>
        <taxon>Taxaceae</taxon>
        <taxon>Taxus</taxon>
    </lineage>
</organism>
<dbReference type="Gene3D" id="3.90.660.20">
    <property type="entry name" value="Protoporphyrinogen oxidase, mitochondrial, domain 2"/>
    <property type="match status" value="1"/>
</dbReference>
<evidence type="ECO:0000256" key="7">
    <source>
        <dbReference type="ARBA" id="ARBA00023002"/>
    </source>
</evidence>
<evidence type="ECO:0000256" key="10">
    <source>
        <dbReference type="ARBA" id="ARBA00047554"/>
    </source>
</evidence>
<keyword evidence="14" id="KW-1185">Reference proteome</keyword>
<dbReference type="OMA" id="TSMSEIC"/>
<evidence type="ECO:0000256" key="3">
    <source>
        <dbReference type="ARBA" id="ARBA00010551"/>
    </source>
</evidence>
<evidence type="ECO:0000256" key="2">
    <source>
        <dbReference type="ARBA" id="ARBA00005073"/>
    </source>
</evidence>
<dbReference type="InterPro" id="IPR036188">
    <property type="entry name" value="FAD/NAD-bd_sf"/>
</dbReference>
<feature type="domain" description="Amine oxidase" evidence="12">
    <location>
        <begin position="12"/>
        <end position="179"/>
    </location>
</feature>
<dbReference type="NCBIfam" id="TIGR00562">
    <property type="entry name" value="proto_IX_ox"/>
    <property type="match status" value="1"/>
</dbReference>
<evidence type="ECO:0000256" key="9">
    <source>
        <dbReference type="ARBA" id="ARBA00023244"/>
    </source>
</evidence>
<dbReference type="GO" id="GO:0004729">
    <property type="term" value="F:oxygen-dependent protoporphyrinogen oxidase activity"/>
    <property type="evidence" value="ECO:0007669"/>
    <property type="project" value="UniProtKB-UniRule"/>
</dbReference>
<evidence type="ECO:0000313" key="14">
    <source>
        <dbReference type="Proteomes" id="UP000824469"/>
    </source>
</evidence>
<dbReference type="GO" id="GO:0009534">
    <property type="term" value="C:chloroplast thylakoid"/>
    <property type="evidence" value="ECO:0007669"/>
    <property type="project" value="TreeGrafter"/>
</dbReference>
<evidence type="ECO:0000313" key="13">
    <source>
        <dbReference type="EMBL" id="KAH9303055.1"/>
    </source>
</evidence>
<keyword evidence="5 11" id="KW-0285">Flavoprotein</keyword>
<dbReference type="Gene3D" id="3.50.50.60">
    <property type="entry name" value="FAD/NAD(P)-binding domain"/>
    <property type="match status" value="1"/>
</dbReference>
<comment type="similarity">
    <text evidence="3 11">Belongs to the protoporphyrinogen/coproporphyrinogen oxidase family. Protoporphyrinogen oxidase subfamily.</text>
</comment>
<keyword evidence="6 11" id="KW-0274">FAD</keyword>
<dbReference type="InterPro" id="IPR002937">
    <property type="entry name" value="Amino_oxidase"/>
</dbReference>
<comment type="function">
    <text evidence="1 11">Catalyzes the 6-electron oxidation of protoporphyrinogen-IX to form protoporphyrin-IX.</text>
</comment>
<keyword evidence="7 11" id="KW-0560">Oxidoreductase</keyword>
<comment type="subcellular location">
    <subcellularLocation>
        <location evidence="11">Plastid</location>
        <location evidence="11">Chloroplast</location>
    </subcellularLocation>
</comment>
<evidence type="ECO:0000256" key="8">
    <source>
        <dbReference type="ARBA" id="ARBA00023133"/>
    </source>
</evidence>
<dbReference type="Pfam" id="PF01593">
    <property type="entry name" value="Amino_oxidase"/>
    <property type="match status" value="1"/>
</dbReference>
<sequence>TPRSVAVVGAGVSGLAAAYRLKCQGVAVRVYEADERTGGKIMSFLQDGLIWEKGPNTMTENEPEVQQLIDELGIRGQQQFPIMQGKRYIVKNGEPQLLPSNPLVAIGSKFLSAHAKFNFFMEPILWKRKTTEDKMHNSSNTQQESVGGFFRRHFGEEIVDYIFDPFVAGTTGADTESLS</sequence>
<feature type="non-terminal residue" evidence="13">
    <location>
        <position position="1"/>
    </location>
</feature>
<reference evidence="13 14" key="1">
    <citation type="journal article" date="2021" name="Nat. Plants">
        <title>The Taxus genome provides insights into paclitaxel biosynthesis.</title>
        <authorList>
            <person name="Xiong X."/>
            <person name="Gou J."/>
            <person name="Liao Q."/>
            <person name="Li Y."/>
            <person name="Zhou Q."/>
            <person name="Bi G."/>
            <person name="Li C."/>
            <person name="Du R."/>
            <person name="Wang X."/>
            <person name="Sun T."/>
            <person name="Guo L."/>
            <person name="Liang H."/>
            <person name="Lu P."/>
            <person name="Wu Y."/>
            <person name="Zhang Z."/>
            <person name="Ro D.K."/>
            <person name="Shang Y."/>
            <person name="Huang S."/>
            <person name="Yan J."/>
        </authorList>
    </citation>
    <scope>NUCLEOTIDE SEQUENCE [LARGE SCALE GENOMIC DNA]</scope>
    <source>
        <strain evidence="13">Ta-2019</strain>
    </source>
</reference>
<dbReference type="InterPro" id="IPR050464">
    <property type="entry name" value="Zeta_carotene_desat/Oxidored"/>
</dbReference>
<dbReference type="GO" id="GO:0006782">
    <property type="term" value="P:protoporphyrinogen IX biosynthetic process"/>
    <property type="evidence" value="ECO:0007669"/>
    <property type="project" value="UniProtKB-UniRule"/>
</dbReference>
<dbReference type="PANTHER" id="PTHR42923:SF44">
    <property type="entry name" value="PROTOPORPHYRINOGEN OXIDASE 2, CHLOROPLASTIC_MITOCHONDRIAL"/>
    <property type="match status" value="1"/>
</dbReference>
<dbReference type="Proteomes" id="UP000824469">
    <property type="component" value="Unassembled WGS sequence"/>
</dbReference>
<accession>A0AA38FI05</accession>
<dbReference type="PANTHER" id="PTHR42923">
    <property type="entry name" value="PROTOPORPHYRINOGEN OXIDASE"/>
    <property type="match status" value="1"/>
</dbReference>